<evidence type="ECO:0000256" key="2">
    <source>
        <dbReference type="ARBA" id="ARBA00022741"/>
    </source>
</evidence>
<feature type="domain" description="Mur ligase C-terminal" evidence="4">
    <location>
        <begin position="223"/>
        <end position="346"/>
    </location>
</feature>
<dbReference type="EC" id="6.3.2.10" evidence="6"/>
<dbReference type="Gene3D" id="3.40.1190.10">
    <property type="entry name" value="Mur-like, catalytic domain"/>
    <property type="match status" value="1"/>
</dbReference>
<reference evidence="7" key="1">
    <citation type="journal article" date="2019" name="Int. J. Syst. Evol. Microbiol.">
        <title>The Global Catalogue of Microorganisms (GCM) 10K type strain sequencing project: providing services to taxonomists for standard genome sequencing and annotation.</title>
        <authorList>
            <consortium name="The Broad Institute Genomics Platform"/>
            <consortium name="The Broad Institute Genome Sequencing Center for Infectious Disease"/>
            <person name="Wu L."/>
            <person name="Ma J."/>
        </authorList>
    </citation>
    <scope>NUCLEOTIDE SEQUENCE [LARGE SCALE GENOMIC DNA]</scope>
    <source>
        <strain evidence="7">CGMCC 1.3240</strain>
    </source>
</reference>
<dbReference type="PANTHER" id="PTHR43024">
    <property type="entry name" value="UDP-N-ACETYLMURAMOYL-TRIPEPTIDE--D-ALANYL-D-ALANINE LIGASE"/>
    <property type="match status" value="1"/>
</dbReference>
<protein>
    <submittedName>
        <fullName evidence="6">UDP-N-acetylmuramoyl-tripeptide--D-alanyl-D-alanine ligase</fullName>
        <ecNumber evidence="6">6.3.2.10</ecNumber>
    </submittedName>
</protein>
<dbReference type="InterPro" id="IPR036615">
    <property type="entry name" value="Mur_ligase_C_dom_sf"/>
</dbReference>
<accession>A0ABW0VUU4</accession>
<feature type="domain" description="Mur ligase central" evidence="5">
    <location>
        <begin position="12"/>
        <end position="198"/>
    </location>
</feature>
<gene>
    <name evidence="6" type="primary">murF</name>
    <name evidence="6" type="ORF">ACFPYJ_06425</name>
</gene>
<evidence type="ECO:0000313" key="6">
    <source>
        <dbReference type="EMBL" id="MFC5648767.1"/>
    </source>
</evidence>
<evidence type="ECO:0000256" key="3">
    <source>
        <dbReference type="ARBA" id="ARBA00022840"/>
    </source>
</evidence>
<evidence type="ECO:0000259" key="5">
    <source>
        <dbReference type="Pfam" id="PF08245"/>
    </source>
</evidence>
<comment type="caution">
    <text evidence="6">The sequence shown here is derived from an EMBL/GenBank/DDBJ whole genome shotgun (WGS) entry which is preliminary data.</text>
</comment>
<dbReference type="Pfam" id="PF02875">
    <property type="entry name" value="Mur_ligase_C"/>
    <property type="match status" value="1"/>
</dbReference>
<keyword evidence="1 6" id="KW-0436">Ligase</keyword>
<dbReference type="Pfam" id="PF08245">
    <property type="entry name" value="Mur_ligase_M"/>
    <property type="match status" value="1"/>
</dbReference>
<keyword evidence="2" id="KW-0547">Nucleotide-binding</keyword>
<dbReference type="Proteomes" id="UP001596047">
    <property type="component" value="Unassembled WGS sequence"/>
</dbReference>
<dbReference type="Gene3D" id="3.90.190.20">
    <property type="entry name" value="Mur ligase, C-terminal domain"/>
    <property type="match status" value="1"/>
</dbReference>
<proteinExistence type="predicted"/>
<dbReference type="SUPFAM" id="SSF53244">
    <property type="entry name" value="MurD-like peptide ligases, peptide-binding domain"/>
    <property type="match status" value="1"/>
</dbReference>
<organism evidence="6 7">
    <name type="scientific">Paenibacillus solisilvae</name>
    <dbReference type="NCBI Taxonomy" id="2486751"/>
    <lineage>
        <taxon>Bacteria</taxon>
        <taxon>Bacillati</taxon>
        <taxon>Bacillota</taxon>
        <taxon>Bacilli</taxon>
        <taxon>Bacillales</taxon>
        <taxon>Paenibacillaceae</taxon>
        <taxon>Paenibacillus</taxon>
    </lineage>
</organism>
<dbReference type="PANTHER" id="PTHR43024:SF1">
    <property type="entry name" value="UDP-N-ACETYLMURAMOYL-TRIPEPTIDE--D-ALANYL-D-ALANINE LIGASE"/>
    <property type="match status" value="1"/>
</dbReference>
<name>A0ABW0VUU4_9BACL</name>
<dbReference type="InterPro" id="IPR013221">
    <property type="entry name" value="Mur_ligase_cen"/>
</dbReference>
<dbReference type="RefSeq" id="WP_379187244.1">
    <property type="nucleotide sequence ID" value="NZ_JBHSOW010000023.1"/>
</dbReference>
<evidence type="ECO:0000259" key="4">
    <source>
        <dbReference type="Pfam" id="PF02875"/>
    </source>
</evidence>
<dbReference type="SUPFAM" id="SSF53623">
    <property type="entry name" value="MurD-like peptide ligases, catalytic domain"/>
    <property type="match status" value="1"/>
</dbReference>
<evidence type="ECO:0000313" key="7">
    <source>
        <dbReference type="Proteomes" id="UP001596047"/>
    </source>
</evidence>
<dbReference type="InterPro" id="IPR036565">
    <property type="entry name" value="Mur-like_cat_sf"/>
</dbReference>
<evidence type="ECO:0000256" key="1">
    <source>
        <dbReference type="ARBA" id="ARBA00022598"/>
    </source>
</evidence>
<keyword evidence="7" id="KW-1185">Reference proteome</keyword>
<dbReference type="InterPro" id="IPR004101">
    <property type="entry name" value="Mur_ligase_C"/>
</dbReference>
<keyword evidence="3" id="KW-0067">ATP-binding</keyword>
<sequence>MSKRSRPVIALTGSAGKTTTKEMIASILKQRWRFIKSRSNWNTPIATRRNLKRIKGHHRAVVLEFGMLRKGDIKKHCSIITPTISVITNVGTAHIGNVGNSIKGIARAKSELIAYMRPAGILILNADDHNSRLLSTKGFKGTLIKVGIKNKAKYRANNVKPTRRGVSFRVKLNGEEIDFFIPCLGTHNVYNALNAIAVTHQLGFSPQEIKRGLKKYPIPYRRLVRTELPRRITVIDDTFSSNPNATKAALDILAAIGRKHKVAVIGYMKDLGKYAVKGHRDVGKYAAGKKLTYLFAIGKQSRNIARGAIEAGFPRERIRRFQSKPQLHRALTAIVKPDTTILIKGTHLLKLEQTVAFLKRSLSGKRKLSQK</sequence>
<dbReference type="InterPro" id="IPR051046">
    <property type="entry name" value="MurCDEF_CellWall_CoF430Synth"/>
</dbReference>
<dbReference type="GO" id="GO:0047480">
    <property type="term" value="F:UDP-N-acetylmuramoyl-tripeptide-D-alanyl-D-alanine ligase activity"/>
    <property type="evidence" value="ECO:0007669"/>
    <property type="project" value="UniProtKB-EC"/>
</dbReference>
<dbReference type="EMBL" id="JBHSOW010000023">
    <property type="protein sequence ID" value="MFC5648767.1"/>
    <property type="molecule type" value="Genomic_DNA"/>
</dbReference>